<evidence type="ECO:0000256" key="1">
    <source>
        <dbReference type="ARBA" id="ARBA00022737"/>
    </source>
</evidence>
<dbReference type="InParanoid" id="H3AKP0"/>
<dbReference type="GeneTree" id="ENSGT00950000183003"/>
<evidence type="ECO:0000256" key="5">
    <source>
        <dbReference type="SAM" id="MobiDB-lite"/>
    </source>
</evidence>
<evidence type="ECO:0000256" key="3">
    <source>
        <dbReference type="ARBA" id="ARBA00038122"/>
    </source>
</evidence>
<gene>
    <name evidence="6" type="primary">SOWAHD</name>
</gene>
<accession>H3AKP0</accession>
<organism evidence="6 7">
    <name type="scientific">Latimeria chalumnae</name>
    <name type="common">Coelacanth</name>
    <dbReference type="NCBI Taxonomy" id="7897"/>
    <lineage>
        <taxon>Eukaryota</taxon>
        <taxon>Metazoa</taxon>
        <taxon>Chordata</taxon>
        <taxon>Craniata</taxon>
        <taxon>Vertebrata</taxon>
        <taxon>Euteleostomi</taxon>
        <taxon>Coelacanthiformes</taxon>
        <taxon>Coelacanthidae</taxon>
        <taxon>Latimeria</taxon>
    </lineage>
</organism>
<dbReference type="STRING" id="7897.ENSLACP00000010211"/>
<evidence type="ECO:0000313" key="6">
    <source>
        <dbReference type="Ensembl" id="ENSLACP00000010211.1"/>
    </source>
</evidence>
<dbReference type="Bgee" id="ENSLACG00000008998">
    <property type="expression patterns" value="Expressed in pectoral fin and 3 other cell types or tissues"/>
</dbReference>
<dbReference type="Pfam" id="PF12796">
    <property type="entry name" value="Ank_2"/>
    <property type="match status" value="1"/>
</dbReference>
<keyword evidence="2 4" id="KW-0040">ANK repeat</keyword>
<proteinExistence type="inferred from homology"/>
<dbReference type="EMBL" id="AFYH01145286">
    <property type="status" value="NOT_ANNOTATED_CDS"/>
    <property type="molecule type" value="Genomic_DNA"/>
</dbReference>
<comment type="similarity">
    <text evidence="3">Belongs to the SOWAH family.</text>
</comment>
<evidence type="ECO:0000256" key="2">
    <source>
        <dbReference type="ARBA" id="ARBA00023043"/>
    </source>
</evidence>
<dbReference type="PROSITE" id="PS50297">
    <property type="entry name" value="ANK_REP_REGION"/>
    <property type="match status" value="1"/>
</dbReference>
<reference evidence="6" key="2">
    <citation type="submission" date="2025-08" db="UniProtKB">
        <authorList>
            <consortium name="Ensembl"/>
        </authorList>
    </citation>
    <scope>IDENTIFICATION</scope>
</reference>
<feature type="repeat" description="ANK" evidence="4">
    <location>
        <begin position="127"/>
        <end position="160"/>
    </location>
</feature>
<keyword evidence="1" id="KW-0677">Repeat</keyword>
<dbReference type="Gene3D" id="1.25.40.20">
    <property type="entry name" value="Ankyrin repeat-containing domain"/>
    <property type="match status" value="1"/>
</dbReference>
<dbReference type="PANTHER" id="PTHR14491:SF8">
    <property type="entry name" value="ANKYRIN REPEAT DOMAIN-CONTAINING PROTEIN SOWAHD"/>
    <property type="match status" value="1"/>
</dbReference>
<dbReference type="OMA" id="AMQGHEM"/>
<dbReference type="AlphaFoldDB" id="H3AKP0"/>
<evidence type="ECO:0000313" key="7">
    <source>
        <dbReference type="Proteomes" id="UP000008672"/>
    </source>
</evidence>
<dbReference type="PROSITE" id="PS50088">
    <property type="entry name" value="ANK_REPEAT"/>
    <property type="match status" value="1"/>
</dbReference>
<reference evidence="6" key="3">
    <citation type="submission" date="2025-09" db="UniProtKB">
        <authorList>
            <consortium name="Ensembl"/>
        </authorList>
    </citation>
    <scope>IDENTIFICATION</scope>
</reference>
<dbReference type="eggNOG" id="ENOG502QPPI">
    <property type="taxonomic scope" value="Eukaryota"/>
</dbReference>
<dbReference type="PANTHER" id="PTHR14491">
    <property type="entry name" value="SOSONDOWAH, ISOFORM G"/>
    <property type="match status" value="1"/>
</dbReference>
<dbReference type="FunCoup" id="H3AKP0">
    <property type="interactions" value="24"/>
</dbReference>
<dbReference type="SMART" id="SM00248">
    <property type="entry name" value="ANK"/>
    <property type="match status" value="2"/>
</dbReference>
<evidence type="ECO:0000256" key="4">
    <source>
        <dbReference type="PROSITE-ProRule" id="PRU00023"/>
    </source>
</evidence>
<dbReference type="Ensembl" id="ENSLACT00000010288.1">
    <property type="protein sequence ID" value="ENSLACP00000010211.1"/>
    <property type="gene ID" value="ENSLACG00000008998.1"/>
</dbReference>
<dbReference type="HOGENOM" id="CLU_074836_0_0_1"/>
<reference evidence="7" key="1">
    <citation type="submission" date="2011-08" db="EMBL/GenBank/DDBJ databases">
        <title>The draft genome of Latimeria chalumnae.</title>
        <authorList>
            <person name="Di Palma F."/>
            <person name="Alfoldi J."/>
            <person name="Johnson J."/>
            <person name="Berlin A."/>
            <person name="Gnerre S."/>
            <person name="Jaffe D."/>
            <person name="MacCallum I."/>
            <person name="Young S."/>
            <person name="Walker B.J."/>
            <person name="Lander E."/>
            <person name="Lindblad-Toh K."/>
        </authorList>
    </citation>
    <scope>NUCLEOTIDE SEQUENCE [LARGE SCALE GENOMIC DNA]</scope>
    <source>
        <strain evidence="7">Wild caught</strain>
    </source>
</reference>
<dbReference type="Proteomes" id="UP000008672">
    <property type="component" value="Unassembled WGS sequence"/>
</dbReference>
<keyword evidence="7" id="KW-1185">Reference proteome</keyword>
<sequence>SPVMRRDSLKEVLLNSGLQNGFGSMRIPCGRKATEKSSSPEEPPGDSSVALDPVEHEWMLAIAEGNYNRIIEFLLSDPSLLMKKDFVTGLTAVHWLAKHGDHEALIKVANFCESRGFAVNVNITASGGLTPLHLAAMQGHEMVIKVLVGAYNADVNARDFNGRKAWQYLKSSASAELKELTGAIDEEINLATQNYNNNGNRFFTKQTSETLECEVDSPLKGSLFSRLSSFKKFWSPLQYFGKYK</sequence>
<dbReference type="InterPro" id="IPR036770">
    <property type="entry name" value="Ankyrin_rpt-contain_sf"/>
</dbReference>
<dbReference type="InterPro" id="IPR002110">
    <property type="entry name" value="Ankyrin_rpt"/>
</dbReference>
<feature type="region of interest" description="Disordered" evidence="5">
    <location>
        <begin position="25"/>
        <end position="50"/>
    </location>
</feature>
<dbReference type="SUPFAM" id="SSF48403">
    <property type="entry name" value="Ankyrin repeat"/>
    <property type="match status" value="1"/>
</dbReference>
<protein>
    <submittedName>
        <fullName evidence="6">Sosondowah ankyrin repeat domain family member D</fullName>
    </submittedName>
</protein>
<name>H3AKP0_LATCH</name>